<gene>
    <name evidence="1" type="ORF">RO1_07000</name>
</gene>
<accession>D4KVN4</accession>
<protein>
    <submittedName>
        <fullName evidence="1">Uncharacterized protein</fullName>
    </submittedName>
</protein>
<dbReference type="HOGENOM" id="CLU_3428339_0_0_9"/>
<proteinExistence type="predicted"/>
<dbReference type="Proteomes" id="UP000008953">
    <property type="component" value="Chromosome"/>
</dbReference>
<evidence type="ECO:0000313" key="2">
    <source>
        <dbReference type="Proteomes" id="UP000008953"/>
    </source>
</evidence>
<reference evidence="1 2" key="1">
    <citation type="submission" date="2010-03" db="EMBL/GenBank/DDBJ databases">
        <title>The genome sequence of Roseburia intestinalis XB6B4.</title>
        <authorList>
            <consortium name="metaHIT consortium -- http://www.metahit.eu/"/>
            <person name="Pajon A."/>
            <person name="Turner K."/>
            <person name="Parkhill J."/>
            <person name="Bernalier A."/>
        </authorList>
    </citation>
    <scope>NUCLEOTIDE SEQUENCE [LARGE SCALE GENOMIC DNA]</scope>
    <source>
        <strain evidence="1 2">XB6B4</strain>
    </source>
</reference>
<reference evidence="1 2" key="2">
    <citation type="submission" date="2010-03" db="EMBL/GenBank/DDBJ databases">
        <authorList>
            <person name="Pajon A."/>
        </authorList>
    </citation>
    <scope>NUCLEOTIDE SEQUENCE [LARGE SCALE GENOMIC DNA]</scope>
    <source>
        <strain evidence="1 2">XB6B4</strain>
    </source>
</reference>
<evidence type="ECO:0000313" key="1">
    <source>
        <dbReference type="EMBL" id="CBL11424.1"/>
    </source>
</evidence>
<sequence>MGGAKTGEKEFYSISFPRAV</sequence>
<dbReference type="EMBL" id="FP929050">
    <property type="protein sequence ID" value="CBL11424.1"/>
    <property type="molecule type" value="Genomic_DNA"/>
</dbReference>
<name>D4KVN4_9FIRM</name>
<dbReference type="KEGG" id="rix:RO1_07000"/>
<dbReference type="AlphaFoldDB" id="D4KVN4"/>
<organism evidence="1 2">
    <name type="scientific">Roseburia intestinalis XB6B4</name>
    <dbReference type="NCBI Taxonomy" id="718255"/>
    <lineage>
        <taxon>Bacteria</taxon>
        <taxon>Bacillati</taxon>
        <taxon>Bacillota</taxon>
        <taxon>Clostridia</taxon>
        <taxon>Lachnospirales</taxon>
        <taxon>Lachnospiraceae</taxon>
        <taxon>Roseburia</taxon>
    </lineage>
</organism>